<dbReference type="Gene3D" id="3.10.180.10">
    <property type="entry name" value="2,3-Dihydroxybiphenyl 1,2-Dioxygenase, domain 1"/>
    <property type="match status" value="1"/>
</dbReference>
<dbReference type="Proteomes" id="UP001482513">
    <property type="component" value="Unassembled WGS sequence"/>
</dbReference>
<accession>A0ABV0K842</accession>
<evidence type="ECO:0000313" key="3">
    <source>
        <dbReference type="Proteomes" id="UP001482513"/>
    </source>
</evidence>
<dbReference type="EMBL" id="JAMPKX010000009">
    <property type="protein sequence ID" value="MEP0948814.1"/>
    <property type="molecule type" value="Genomic_DNA"/>
</dbReference>
<dbReference type="InterPro" id="IPR025870">
    <property type="entry name" value="Glyoxalase-like_dom"/>
</dbReference>
<evidence type="ECO:0000313" key="2">
    <source>
        <dbReference type="EMBL" id="MEP0948814.1"/>
    </source>
</evidence>
<evidence type="ECO:0000259" key="1">
    <source>
        <dbReference type="Pfam" id="PF13468"/>
    </source>
</evidence>
<keyword evidence="3" id="KW-1185">Reference proteome</keyword>
<feature type="domain" description="Glyoxalase-like" evidence="1">
    <location>
        <begin position="5"/>
        <end position="92"/>
    </location>
</feature>
<protein>
    <submittedName>
        <fullName evidence="2">VOC family protein</fullName>
    </submittedName>
</protein>
<comment type="caution">
    <text evidence="2">The sequence shown here is derived from an EMBL/GenBank/DDBJ whole genome shotgun (WGS) entry which is preliminary data.</text>
</comment>
<dbReference type="InterPro" id="IPR029068">
    <property type="entry name" value="Glyas_Bleomycin-R_OHBP_Dase"/>
</dbReference>
<sequence length="224" mass="24742">MAFELDHLFICTAPNAPAAERLLQFGLVEGRANVHAGQGTANRCFFFHNLMLELLWVHNAAEAQSDNTRPTHLWDRWSGLAQGTCPFGICLRPIAGQASSTLPFPNWNYQPAYFPAGVAIPVATNISVLSEPMLFCLPFATRQDSYTEAKAQPLDHAFGLREVTRVSLTLTQSPPRSGELEVLAATNLIAIQTGPTYLMELGFDGETQAQHRDFRPALPLIVHW</sequence>
<gene>
    <name evidence="2" type="ORF">NC992_18170</name>
</gene>
<dbReference type="RefSeq" id="WP_190694531.1">
    <property type="nucleotide sequence ID" value="NZ_JAMPKX010000009.1"/>
</dbReference>
<dbReference type="Pfam" id="PF13468">
    <property type="entry name" value="Glyoxalase_3"/>
    <property type="match status" value="1"/>
</dbReference>
<organism evidence="2 3">
    <name type="scientific">Leptolyngbya subtilissima DQ-A4</name>
    <dbReference type="NCBI Taxonomy" id="2933933"/>
    <lineage>
        <taxon>Bacteria</taxon>
        <taxon>Bacillati</taxon>
        <taxon>Cyanobacteriota</taxon>
        <taxon>Cyanophyceae</taxon>
        <taxon>Leptolyngbyales</taxon>
        <taxon>Leptolyngbyaceae</taxon>
        <taxon>Leptolyngbya group</taxon>
        <taxon>Leptolyngbya</taxon>
    </lineage>
</organism>
<reference evidence="2 3" key="1">
    <citation type="submission" date="2022-04" db="EMBL/GenBank/DDBJ databases">
        <title>Positive selection, recombination, and allopatry shape intraspecific diversity of widespread and dominant cyanobacteria.</title>
        <authorList>
            <person name="Wei J."/>
            <person name="Shu W."/>
            <person name="Hu C."/>
        </authorList>
    </citation>
    <scope>NUCLEOTIDE SEQUENCE [LARGE SCALE GENOMIC DNA]</scope>
    <source>
        <strain evidence="2 3">DQ-A4</strain>
    </source>
</reference>
<proteinExistence type="predicted"/>
<name>A0ABV0K842_9CYAN</name>